<organism evidence="2 3">
    <name type="scientific">Sodiomyces alkalinus (strain CBS 110278 / VKM F-3762 / F11)</name>
    <name type="common">Alkaliphilic filamentous fungus</name>
    <dbReference type="NCBI Taxonomy" id="1314773"/>
    <lineage>
        <taxon>Eukaryota</taxon>
        <taxon>Fungi</taxon>
        <taxon>Dikarya</taxon>
        <taxon>Ascomycota</taxon>
        <taxon>Pezizomycotina</taxon>
        <taxon>Sordariomycetes</taxon>
        <taxon>Hypocreomycetidae</taxon>
        <taxon>Glomerellales</taxon>
        <taxon>Plectosphaerellaceae</taxon>
        <taxon>Sodiomyces</taxon>
    </lineage>
</organism>
<proteinExistence type="predicted"/>
<feature type="compositionally biased region" description="Low complexity" evidence="1">
    <location>
        <begin position="132"/>
        <end position="144"/>
    </location>
</feature>
<feature type="compositionally biased region" description="Low complexity" evidence="1">
    <location>
        <begin position="115"/>
        <end position="124"/>
    </location>
</feature>
<evidence type="ECO:0008006" key="4">
    <source>
        <dbReference type="Google" id="ProtNLM"/>
    </source>
</evidence>
<reference evidence="2 3" key="1">
    <citation type="journal article" date="2018" name="Mol. Ecol.">
        <title>The obligate alkalophilic soda-lake fungus Sodiomyces alkalinus has shifted to a protein diet.</title>
        <authorList>
            <person name="Grum-Grzhimaylo A.A."/>
            <person name="Falkoski D.L."/>
            <person name="van den Heuvel J."/>
            <person name="Valero-Jimenez C.A."/>
            <person name="Min B."/>
            <person name="Choi I.G."/>
            <person name="Lipzen A."/>
            <person name="Daum C.G."/>
            <person name="Aanen D.K."/>
            <person name="Tsang A."/>
            <person name="Henrissat B."/>
            <person name="Bilanenko E.N."/>
            <person name="de Vries R.P."/>
            <person name="van Kan J.A.L."/>
            <person name="Grigoriev I.V."/>
            <person name="Debets A.J.M."/>
        </authorList>
    </citation>
    <scope>NUCLEOTIDE SEQUENCE [LARGE SCALE GENOMIC DNA]</scope>
    <source>
        <strain evidence="2 3">F11</strain>
    </source>
</reference>
<feature type="compositionally biased region" description="Polar residues" evidence="1">
    <location>
        <begin position="279"/>
        <end position="304"/>
    </location>
</feature>
<dbReference type="OrthoDB" id="3366546at2759"/>
<dbReference type="PANTHER" id="PTHR23149">
    <property type="entry name" value="G PATCH DOMAIN CONTAINING PROTEIN"/>
    <property type="match status" value="1"/>
</dbReference>
<feature type="region of interest" description="Disordered" evidence="1">
    <location>
        <begin position="114"/>
        <end position="240"/>
    </location>
</feature>
<evidence type="ECO:0000313" key="2">
    <source>
        <dbReference type="EMBL" id="ROT39990.1"/>
    </source>
</evidence>
<name>A0A3N2PZP2_SODAK</name>
<feature type="compositionally biased region" description="Basic and acidic residues" evidence="1">
    <location>
        <begin position="209"/>
        <end position="224"/>
    </location>
</feature>
<dbReference type="InterPro" id="IPR050656">
    <property type="entry name" value="PINX1"/>
</dbReference>
<dbReference type="AlphaFoldDB" id="A0A3N2PZP2"/>
<feature type="compositionally biased region" description="Basic and acidic residues" evidence="1">
    <location>
        <begin position="266"/>
        <end position="278"/>
    </location>
</feature>
<feature type="region of interest" description="Disordered" evidence="1">
    <location>
        <begin position="263"/>
        <end position="305"/>
    </location>
</feature>
<dbReference type="Proteomes" id="UP000272025">
    <property type="component" value="Unassembled WGS sequence"/>
</dbReference>
<dbReference type="RefSeq" id="XP_028467796.1">
    <property type="nucleotide sequence ID" value="XM_028614941.1"/>
</dbReference>
<feature type="compositionally biased region" description="Basic and acidic residues" evidence="1">
    <location>
        <begin position="156"/>
        <end position="179"/>
    </location>
</feature>
<accession>A0A3N2PZP2</accession>
<keyword evidence="3" id="KW-1185">Reference proteome</keyword>
<dbReference type="GeneID" id="39583418"/>
<feature type="compositionally biased region" description="Basic residues" evidence="1">
    <location>
        <begin position="180"/>
        <end position="200"/>
    </location>
</feature>
<dbReference type="PANTHER" id="PTHR23149:SF33">
    <property type="entry name" value="PROTEIN TMA23"/>
    <property type="match status" value="1"/>
</dbReference>
<feature type="compositionally biased region" description="Basic residues" evidence="1">
    <location>
        <begin position="225"/>
        <end position="235"/>
    </location>
</feature>
<protein>
    <recommendedName>
        <fullName evidence="4">G-patch domain-containing protein</fullName>
    </recommendedName>
</protein>
<dbReference type="EMBL" id="ML119053">
    <property type="protein sequence ID" value="ROT39990.1"/>
    <property type="molecule type" value="Genomic_DNA"/>
</dbReference>
<evidence type="ECO:0000256" key="1">
    <source>
        <dbReference type="SAM" id="MobiDB-lite"/>
    </source>
</evidence>
<sequence length="349" mass="38359">MDAHALLTSQGWRGAGHSLHATSDAIGLSKPLLLNRRDGNKGLGQKAHFTSDMWWMSAFDEQLQGLSTTTTSEGKVGVVQAVTQGRINAVEMGKGGRWSLGGCFVRGGLLQGTVSSSDQSAESSGGSGSSGSGSKSGSASSGDSTPLTVEETEQETGEKTETKEERRAMRAARRADKEARRIRKEHRRKRKEERRKRRRDTKAAWKASGKSERERDETKEERRARREAKRLRRSAQKAARGYRTAGTAIYSLAVGIGGIFGQRRMGSREPQSHERAKEYSTTSLGRHNSLQPCRTSIRNPTPESSLKDLCGDRYSPSIVLPSWRIAGQYITSFDESQLGGTRLRFSIVV</sequence>
<dbReference type="STRING" id="1314773.A0A3N2PZP2"/>
<evidence type="ECO:0000313" key="3">
    <source>
        <dbReference type="Proteomes" id="UP000272025"/>
    </source>
</evidence>
<gene>
    <name evidence="2" type="ORF">SODALDRAFT_377879</name>
</gene>